<evidence type="ECO:0000313" key="2">
    <source>
        <dbReference type="EMBL" id="UTT62507.1"/>
    </source>
</evidence>
<keyword evidence="1" id="KW-1133">Transmembrane helix</keyword>
<proteinExistence type="predicted"/>
<accession>A0ABY5FX47</accession>
<protein>
    <submittedName>
        <fullName evidence="2">Uncharacterized protein</fullName>
    </submittedName>
</protein>
<organism evidence="2 3">
    <name type="scientific">Microcella humidisoli</name>
    <dbReference type="NCBI Taxonomy" id="2963406"/>
    <lineage>
        <taxon>Bacteria</taxon>
        <taxon>Bacillati</taxon>
        <taxon>Actinomycetota</taxon>
        <taxon>Actinomycetes</taxon>
        <taxon>Micrococcales</taxon>
        <taxon>Microbacteriaceae</taxon>
        <taxon>Microcella</taxon>
    </lineage>
</organism>
<keyword evidence="1" id="KW-0472">Membrane</keyword>
<evidence type="ECO:0000256" key="1">
    <source>
        <dbReference type="SAM" id="Phobius"/>
    </source>
</evidence>
<keyword evidence="1" id="KW-0812">Transmembrane</keyword>
<dbReference type="EMBL" id="CP101497">
    <property type="protein sequence ID" value="UTT62507.1"/>
    <property type="molecule type" value="Genomic_DNA"/>
</dbReference>
<gene>
    <name evidence="2" type="ORF">NNL39_12790</name>
</gene>
<evidence type="ECO:0000313" key="3">
    <source>
        <dbReference type="Proteomes" id="UP001060039"/>
    </source>
</evidence>
<dbReference type="RefSeq" id="WP_255159653.1">
    <property type="nucleotide sequence ID" value="NZ_CP101497.1"/>
</dbReference>
<feature type="transmembrane region" description="Helical" evidence="1">
    <location>
        <begin position="84"/>
        <end position="109"/>
    </location>
</feature>
<sequence>MPLTIERDGVFLGRRDNHQAWYIVDPSLGGSVEEVVLAWRTHYAPTNRPAWQRALRGVIFFVTWGVVTVAAAAGVPLIPVLSTVAQVSAVVGISIAGLVLAGVLLLWVLPYRAVKPLGDLSVVGVPSPVVEWADDNTPVDDLWRLVTACRDVEDVQALIDLIGVEWWLATGMPRPDTAIEKLIEPILREEWEKRRRHLMEVGAELGFEPPADMLADPRPMIENRES</sequence>
<dbReference type="Proteomes" id="UP001060039">
    <property type="component" value="Chromosome"/>
</dbReference>
<feature type="transmembrane region" description="Helical" evidence="1">
    <location>
        <begin position="58"/>
        <end position="78"/>
    </location>
</feature>
<name>A0ABY5FX47_9MICO</name>
<keyword evidence="3" id="KW-1185">Reference proteome</keyword>
<reference evidence="2" key="1">
    <citation type="submission" date="2022-07" db="EMBL/GenBank/DDBJ databases">
        <title>Taxonomic analysis of Microcella humidisoli nov. sp., isolated from riverside soil.</title>
        <authorList>
            <person name="Molina K.M."/>
            <person name="Kim S.B."/>
        </authorList>
    </citation>
    <scope>NUCLEOTIDE SEQUENCE</scope>
    <source>
        <strain evidence="2">MMS21-STM10</strain>
    </source>
</reference>